<protein>
    <submittedName>
        <fullName evidence="2">Uncharacterized protein</fullName>
    </submittedName>
</protein>
<sequence>MKVSGPINVIRLEGEFNNKKKILYVFFDVHNNCYRQTHCGDHKVYSFNEYLADNFKGPINYYLELFPYTHKYNKYKSDIYIVQARKLFDENYKLNNNKVIQSINYPNVKFHYIDFRFTMPFEFDVSIKNVINLLNQMNYYFDFNILDNINNKIKELLHNFIVLYNFIFKELKDYKPQKVNMVNNYEEYIKLSFTQKETIYKNFLYKTFSINNLDLYKIIIELVNTFLKPKLEKTIKILMTEIEKIDNILNNLKNEIVYKFKNDKFYIDNYSDDDRIDFIANLLKKSYLIENEELNINAFLIDIYFLRRFLDKNYEGNSIIYTGYYHSTTYINFLVKYYNFDITHYSHLNYEKNEVIKTLKNNFDPFNNQDLLINYNFIQCSDLTNFPKNFE</sequence>
<name>A0A1V0SFC6_9VIRU</name>
<dbReference type="Pfam" id="PF19165">
    <property type="entry name" value="DUF5847"/>
    <property type="match status" value="1"/>
</dbReference>
<organism evidence="2">
    <name type="scientific">Hokovirus HKV1</name>
    <dbReference type="NCBI Taxonomy" id="1977638"/>
    <lineage>
        <taxon>Viruses</taxon>
        <taxon>Varidnaviria</taxon>
        <taxon>Bamfordvirae</taxon>
        <taxon>Nucleocytoviricota</taxon>
        <taxon>Megaviricetes</taxon>
        <taxon>Imitervirales</taxon>
        <taxon>Mimiviridae</taxon>
        <taxon>Klosneuvirinae</taxon>
        <taxon>Hokovirus</taxon>
    </lineage>
</organism>
<dbReference type="InterPro" id="IPR043885">
    <property type="entry name" value="DUF5847"/>
</dbReference>
<evidence type="ECO:0000313" key="2">
    <source>
        <dbReference type="EMBL" id="ARF10344.1"/>
    </source>
</evidence>
<evidence type="ECO:0000256" key="1">
    <source>
        <dbReference type="ARBA" id="ARBA00023598"/>
    </source>
</evidence>
<gene>
    <name evidence="2" type="ORF">Hokovirus_1_223</name>
</gene>
<proteinExistence type="inferred from homology"/>
<dbReference type="EMBL" id="KY684103">
    <property type="protein sequence ID" value="ARF10344.1"/>
    <property type="molecule type" value="Genomic_DNA"/>
</dbReference>
<accession>A0A1V0SFC6</accession>
<comment type="similarity">
    <text evidence="1">Belongs to the mimivirus R160 family.</text>
</comment>
<reference evidence="2" key="1">
    <citation type="journal article" date="2017" name="Science">
        <title>Giant viruses with an expanded complement of translation system components.</title>
        <authorList>
            <person name="Schulz F."/>
            <person name="Yutin N."/>
            <person name="Ivanova N.N."/>
            <person name="Ortega D.R."/>
            <person name="Lee T.K."/>
            <person name="Vierheilig J."/>
            <person name="Daims H."/>
            <person name="Horn M."/>
            <person name="Wagner M."/>
            <person name="Jensen G.J."/>
            <person name="Kyrpides N.C."/>
            <person name="Koonin E.V."/>
            <person name="Woyke T."/>
        </authorList>
    </citation>
    <scope>NUCLEOTIDE SEQUENCE</scope>
    <source>
        <strain evidence="2">HKV1</strain>
    </source>
</reference>